<sequence>MLDIREFYRATNPSRTLNVADANDRDLYIDFSAVRCGSTIEEMRDKISFFSPDEATVQLFTGHLGCGKSTELLRLAHELRKQDFHVVYFESSQDLEMGDLDVSDILLAIARRISESLSELKQLELDAPRGLQRLLQGAARILQTEIDLAAELDVPGLGNIQANTEGKGSFSAEVGIPGLGQVQADSKGLSLVALGIGKISAKARHSPELRGKLRDYLEVRTTNIIEAINEELIEPAIAQLKDLGKQGLVVIVDNLDRVEKTIKPWGRTQPEYLFVDRGEQLRQLQCHVIYTMPLALLYSNDLNPLTSRFGTDPKVLPMVPVRHRDGTDRLDGLEKMRQLILTRAFPGLSAAERQGRVLELFTSREVFDQLCRISGGHVREILRLLNTWIMKERQLPLSPQGLEVVIRERRDRMLYAITDEEWALLQQVHQRKQVAGDNSYDLLISSMFVYEYRDEVGSWFDLNPVLDAIARQNS</sequence>
<dbReference type="InterPro" id="IPR011646">
    <property type="entry name" value="KAP_P-loop"/>
</dbReference>
<reference evidence="2" key="1">
    <citation type="submission" date="2022-06" db="EMBL/GenBank/DDBJ databases">
        <title>Genome sequence of Phormidium yuhuli AB48 isolated from an industrial photobioreactor environment.</title>
        <authorList>
            <person name="Qiu Y."/>
            <person name="Noonan A.J.C."/>
            <person name="Dofher K."/>
            <person name="Koch M."/>
            <person name="Kieft B."/>
            <person name="Lin X."/>
            <person name="Ziels R.M."/>
            <person name="Hallam S.J."/>
        </authorList>
    </citation>
    <scope>NUCLEOTIDE SEQUENCE</scope>
    <source>
        <strain evidence="2">AB48</strain>
    </source>
</reference>
<feature type="domain" description="KAP NTPase" evidence="1">
    <location>
        <begin position="40"/>
        <end position="260"/>
    </location>
</feature>
<name>A0ABY5AKW9_9CYAN</name>
<accession>A0ABY5AKW9</accession>
<dbReference type="EMBL" id="CP098611">
    <property type="protein sequence ID" value="USR89777.1"/>
    <property type="molecule type" value="Genomic_DNA"/>
</dbReference>
<evidence type="ECO:0000313" key="2">
    <source>
        <dbReference type="EMBL" id="USR89777.1"/>
    </source>
</evidence>
<dbReference type="Proteomes" id="UP001056708">
    <property type="component" value="Chromosome"/>
</dbReference>
<evidence type="ECO:0000259" key="1">
    <source>
        <dbReference type="Pfam" id="PF07693"/>
    </source>
</evidence>
<proteinExistence type="predicted"/>
<dbReference type="Pfam" id="PF07693">
    <property type="entry name" value="KAP_NTPase"/>
    <property type="match status" value="1"/>
</dbReference>
<gene>
    <name evidence="2" type="ORF">NEA10_12955</name>
</gene>
<evidence type="ECO:0000313" key="3">
    <source>
        <dbReference type="Proteomes" id="UP001056708"/>
    </source>
</evidence>
<organism evidence="2 3">
    <name type="scientific">Phormidium yuhuli AB48</name>
    <dbReference type="NCBI Taxonomy" id="2940671"/>
    <lineage>
        <taxon>Bacteria</taxon>
        <taxon>Bacillati</taxon>
        <taxon>Cyanobacteriota</taxon>
        <taxon>Cyanophyceae</taxon>
        <taxon>Oscillatoriophycideae</taxon>
        <taxon>Oscillatoriales</taxon>
        <taxon>Oscillatoriaceae</taxon>
        <taxon>Phormidium</taxon>
        <taxon>Phormidium yuhuli</taxon>
    </lineage>
</organism>
<dbReference type="InterPro" id="IPR027417">
    <property type="entry name" value="P-loop_NTPase"/>
</dbReference>
<keyword evidence="3" id="KW-1185">Reference proteome</keyword>
<protein>
    <submittedName>
        <fullName evidence="2">AAA family ATPase</fullName>
    </submittedName>
</protein>
<dbReference type="SUPFAM" id="SSF52540">
    <property type="entry name" value="P-loop containing nucleoside triphosphate hydrolases"/>
    <property type="match status" value="1"/>
</dbReference>
<dbReference type="RefSeq" id="WP_252660955.1">
    <property type="nucleotide sequence ID" value="NZ_CP098611.1"/>
</dbReference>